<name>A0A0N0LU41_9HELI</name>
<dbReference type="PATRIC" id="fig|35818.11.peg.1047"/>
<keyword evidence="3" id="KW-0808">Transferase</keyword>
<dbReference type="EMBL" id="JNOC01000029">
    <property type="protein sequence ID" value="KPH55949.1"/>
    <property type="molecule type" value="Genomic_DNA"/>
</dbReference>
<organism evidence="3 4">
    <name type="scientific">Helicobacter pullorum</name>
    <dbReference type="NCBI Taxonomy" id="35818"/>
    <lineage>
        <taxon>Bacteria</taxon>
        <taxon>Pseudomonadati</taxon>
        <taxon>Campylobacterota</taxon>
        <taxon>Epsilonproteobacteria</taxon>
        <taxon>Campylobacterales</taxon>
        <taxon>Helicobacteraceae</taxon>
        <taxon>Helicobacter</taxon>
    </lineage>
</organism>
<evidence type="ECO:0000256" key="1">
    <source>
        <dbReference type="SAM" id="Phobius"/>
    </source>
</evidence>
<keyword evidence="1" id="KW-0472">Membrane</keyword>
<dbReference type="Gene3D" id="3.90.550.10">
    <property type="entry name" value="Spore Coat Polysaccharide Biosynthesis Protein SpsA, Chain A"/>
    <property type="match status" value="1"/>
</dbReference>
<reference evidence="3 4" key="1">
    <citation type="submission" date="2014-06" db="EMBL/GenBank/DDBJ databases">
        <title>Helicobacter pullorum isolates in fresh chicken meat - phenotypic and genotypic features.</title>
        <authorList>
            <person name="Borges V."/>
            <person name="Santos A."/>
            <person name="Correia C.B."/>
            <person name="Saraiva M."/>
            <person name="Menard A."/>
            <person name="Vieira L."/>
            <person name="Sampaio D.A."/>
            <person name="Gomes J.P."/>
            <person name="Oleastro M."/>
        </authorList>
    </citation>
    <scope>NUCLEOTIDE SEQUENCE [LARGE SCALE GENOMIC DNA]</scope>
    <source>
        <strain evidence="3 4">229334/12</strain>
    </source>
</reference>
<evidence type="ECO:0000313" key="3">
    <source>
        <dbReference type="EMBL" id="KPH55949.1"/>
    </source>
</evidence>
<dbReference type="InterPro" id="IPR029044">
    <property type="entry name" value="Nucleotide-diphossugar_trans"/>
</dbReference>
<accession>A0A0N0LU41</accession>
<keyword evidence="1" id="KW-1133">Transmembrane helix</keyword>
<keyword evidence="1" id="KW-0812">Transmembrane</keyword>
<gene>
    <name evidence="3" type="ORF">HPU229334_05310</name>
</gene>
<sequence>MKPKISILCPSFNHEKYVESFIWSVLGQSFKDFELIIVDDCSSDGNVKKIKEIQDKRIKLIQHQYNRGINASINTAFQNSSGKIVVFCASDDILEVNALEIIYKTFECNEDIICVYPNLQIIDEYNNILDVENITKIAPRNELLHHIFFESNCLSSPGMSIKRGIFEAIYPLKNSFCNYQDVDIHIRLLTIGKVLQLEQKLIKYRRSLYKTSISSEKSSTAIRKKLETESLMDSFLEIKDLKFLKQIFRSEIEKTGIKPFDNTLEFFMGRMALESNNELKKYWGYHKVMNFYNNDQNAQLLYDKYGFTFGDFLGLADFMTEDLMFKKYKKYKKLFNYGILFCVILLFCFVLLLMLEDF</sequence>
<evidence type="ECO:0000313" key="4">
    <source>
        <dbReference type="Proteomes" id="UP000037997"/>
    </source>
</evidence>
<proteinExistence type="predicted"/>
<dbReference type="PANTHER" id="PTHR22916">
    <property type="entry name" value="GLYCOSYLTRANSFERASE"/>
    <property type="match status" value="1"/>
</dbReference>
<dbReference type="InterPro" id="IPR001173">
    <property type="entry name" value="Glyco_trans_2-like"/>
</dbReference>
<dbReference type="Pfam" id="PF00535">
    <property type="entry name" value="Glycos_transf_2"/>
    <property type="match status" value="1"/>
</dbReference>
<evidence type="ECO:0000259" key="2">
    <source>
        <dbReference type="Pfam" id="PF00535"/>
    </source>
</evidence>
<dbReference type="RefSeq" id="WP_054197869.1">
    <property type="nucleotide sequence ID" value="NZ_JNOC01000029.1"/>
</dbReference>
<dbReference type="SUPFAM" id="SSF53448">
    <property type="entry name" value="Nucleotide-diphospho-sugar transferases"/>
    <property type="match status" value="1"/>
</dbReference>
<protein>
    <submittedName>
        <fullName evidence="3">Glycosyl transferase family 2</fullName>
    </submittedName>
</protein>
<comment type="caution">
    <text evidence="3">The sequence shown here is derived from an EMBL/GenBank/DDBJ whole genome shotgun (WGS) entry which is preliminary data.</text>
</comment>
<dbReference type="GO" id="GO:0016758">
    <property type="term" value="F:hexosyltransferase activity"/>
    <property type="evidence" value="ECO:0007669"/>
    <property type="project" value="UniProtKB-ARBA"/>
</dbReference>
<dbReference type="AlphaFoldDB" id="A0A0N0LU41"/>
<feature type="transmembrane region" description="Helical" evidence="1">
    <location>
        <begin position="334"/>
        <end position="355"/>
    </location>
</feature>
<dbReference type="Proteomes" id="UP000037997">
    <property type="component" value="Unassembled WGS sequence"/>
</dbReference>
<feature type="domain" description="Glycosyltransferase 2-like" evidence="2">
    <location>
        <begin position="6"/>
        <end position="166"/>
    </location>
</feature>